<dbReference type="AlphaFoldDB" id="A0AAE0BHX0"/>
<gene>
    <name evidence="1" type="ORF">CYMTET_52970</name>
</gene>
<name>A0AAE0BHX0_9CHLO</name>
<keyword evidence="2" id="KW-1185">Reference proteome</keyword>
<evidence type="ECO:0000313" key="1">
    <source>
        <dbReference type="EMBL" id="KAK3236921.1"/>
    </source>
</evidence>
<organism evidence="1 2">
    <name type="scientific">Cymbomonas tetramitiformis</name>
    <dbReference type="NCBI Taxonomy" id="36881"/>
    <lineage>
        <taxon>Eukaryota</taxon>
        <taxon>Viridiplantae</taxon>
        <taxon>Chlorophyta</taxon>
        <taxon>Pyramimonadophyceae</taxon>
        <taxon>Pyramimonadales</taxon>
        <taxon>Pyramimonadaceae</taxon>
        <taxon>Cymbomonas</taxon>
    </lineage>
</organism>
<proteinExistence type="predicted"/>
<comment type="caution">
    <text evidence="1">The sequence shown here is derived from an EMBL/GenBank/DDBJ whole genome shotgun (WGS) entry which is preliminary data.</text>
</comment>
<reference evidence="1 2" key="1">
    <citation type="journal article" date="2015" name="Genome Biol. Evol.">
        <title>Comparative Genomics of a Bacterivorous Green Alga Reveals Evolutionary Causalities and Consequences of Phago-Mixotrophic Mode of Nutrition.</title>
        <authorList>
            <person name="Burns J.A."/>
            <person name="Paasch A."/>
            <person name="Narechania A."/>
            <person name="Kim E."/>
        </authorList>
    </citation>
    <scope>NUCLEOTIDE SEQUENCE [LARGE SCALE GENOMIC DNA]</scope>
    <source>
        <strain evidence="1 2">PLY_AMNH</strain>
    </source>
</reference>
<sequence length="90" mass="9856">MKMMIVTWAWIEHGGSVWARGGPWASTDWLRASGLSGMHFLASPALDVREAELNDGPGRAIQSLRRLAKGQGALGASRRCHELATLREDE</sequence>
<accession>A0AAE0BHX0</accession>
<protein>
    <submittedName>
        <fullName evidence="1">Uncharacterized protein</fullName>
    </submittedName>
</protein>
<dbReference type="Proteomes" id="UP001190700">
    <property type="component" value="Unassembled WGS sequence"/>
</dbReference>
<evidence type="ECO:0000313" key="2">
    <source>
        <dbReference type="Proteomes" id="UP001190700"/>
    </source>
</evidence>
<dbReference type="EMBL" id="LGRX02034768">
    <property type="protein sequence ID" value="KAK3236921.1"/>
    <property type="molecule type" value="Genomic_DNA"/>
</dbReference>